<dbReference type="Proteomes" id="UP000199729">
    <property type="component" value="Chromosome"/>
</dbReference>
<accession>A0A221KGP0</accession>
<keyword evidence="3" id="KW-1185">Reference proteome</keyword>
<gene>
    <name evidence="2" type="ORF">VITFI_CDS2413</name>
</gene>
<dbReference type="KEGG" id="vff:VITFI_CDS2413"/>
<evidence type="ECO:0000313" key="3">
    <source>
        <dbReference type="Proteomes" id="UP000199729"/>
    </source>
</evidence>
<dbReference type="AlphaFoldDB" id="A0A221KGP0"/>
<name>A0A221KGP0_VITFI</name>
<proteinExistence type="predicted"/>
<evidence type="ECO:0000313" key="2">
    <source>
        <dbReference type="EMBL" id="ASM78191.1"/>
    </source>
</evidence>
<organism evidence="2 3">
    <name type="scientific">Vitreoscilla filiformis</name>
    <dbReference type="NCBI Taxonomy" id="63"/>
    <lineage>
        <taxon>Bacteria</taxon>
        <taxon>Pseudomonadati</taxon>
        <taxon>Pseudomonadota</taxon>
        <taxon>Betaproteobacteria</taxon>
        <taxon>Neisseriales</taxon>
        <taxon>Neisseriaceae</taxon>
        <taxon>Vitreoscilla</taxon>
    </lineage>
</organism>
<sequence>MLLLRPLALALALTVMAPVLHAAPAASAAKKELIAKIVKLQQAEMEGVARMLTAQALQVRLQAVNQALTHAPADKRDAWLKETQDDLRKTAAEIEPLIKDKALKIAPAIFSAELEEKFSEDELRQVVQWLESPTSRKFFQYGAQTQTAITQKVVAETRTSVDPKLQALDTKLKNRFAPPAGK</sequence>
<reference evidence="2 3" key="1">
    <citation type="submission" date="2017-07" db="EMBL/GenBank/DDBJ databases">
        <title>Complete Genome Sequence of the cosmetic ferment Vitreoscilla filiformis (ATCC15551).</title>
        <authorList>
            <person name="Contreras S."/>
            <person name="Sagory-Zalkind P."/>
            <person name="Blanquart H."/>
            <person name="Iltis A."/>
            <person name="Morand S.C."/>
        </authorList>
    </citation>
    <scope>NUCLEOTIDE SEQUENCE [LARGE SCALE GENOMIC DNA]</scope>
    <source>
        <strain evidence="2 3">ATCC 15551</strain>
    </source>
</reference>
<feature type="chain" id="PRO_5012329844" description="DUF2059 domain-containing protein" evidence="1">
    <location>
        <begin position="23"/>
        <end position="182"/>
    </location>
</feature>
<feature type="signal peptide" evidence="1">
    <location>
        <begin position="1"/>
        <end position="22"/>
    </location>
</feature>
<dbReference type="OrthoDB" id="8902809at2"/>
<evidence type="ECO:0008006" key="4">
    <source>
        <dbReference type="Google" id="ProtNLM"/>
    </source>
</evidence>
<dbReference type="EMBL" id="CP022423">
    <property type="protein sequence ID" value="ASM78191.1"/>
    <property type="molecule type" value="Genomic_DNA"/>
</dbReference>
<dbReference type="RefSeq" id="WP_089417157.1">
    <property type="nucleotide sequence ID" value="NZ_CP022423.1"/>
</dbReference>
<protein>
    <recommendedName>
        <fullName evidence="4">DUF2059 domain-containing protein</fullName>
    </recommendedName>
</protein>
<keyword evidence="1" id="KW-0732">Signal</keyword>
<evidence type="ECO:0000256" key="1">
    <source>
        <dbReference type="SAM" id="SignalP"/>
    </source>
</evidence>